<feature type="region of interest" description="Disordered" evidence="1">
    <location>
        <begin position="42"/>
        <end position="105"/>
    </location>
</feature>
<dbReference type="Gramene" id="TraesCLE_scaffold_021097_01G000100.1">
    <property type="protein sequence ID" value="TraesCLE_scaffold_021097_01G000100.1"/>
    <property type="gene ID" value="TraesCLE_scaffold_021097_01G000100"/>
</dbReference>
<dbReference type="Gramene" id="TraesSTA1A03G00035330.1">
    <property type="protein sequence ID" value="TraesSTA1A03G00035330.1"/>
    <property type="gene ID" value="TraesSTA1A03G00035330"/>
</dbReference>
<dbReference type="Gramene" id="TraesWEE_scaffold_027600_01G000100.1">
    <property type="protein sequence ID" value="TraesWEE_scaffold_027600_01G000100.1"/>
    <property type="gene ID" value="TraesWEE_scaffold_027600_01G000100"/>
</dbReference>
<dbReference type="Gramene" id="TraesCAD_scaffold_030458_01G000100.1">
    <property type="protein sequence ID" value="TraesCAD_scaffold_030458_01G000100.1"/>
    <property type="gene ID" value="TraesCAD_scaffold_030458_01G000100"/>
</dbReference>
<dbReference type="Gramene" id="TraesCS1A02G096900.1">
    <property type="protein sequence ID" value="TraesCS1A02G096900.1"/>
    <property type="gene ID" value="TraesCS1A02G096900"/>
</dbReference>
<dbReference type="OrthoDB" id="701474at2759"/>
<keyword evidence="3" id="KW-1185">Reference proteome</keyword>
<dbReference type="Gramene" id="TraesSYM1A03G00037300.1">
    <property type="protein sequence ID" value="TraesSYM1A03G00037300.1"/>
    <property type="gene ID" value="TraesSYM1A03G00037300"/>
</dbReference>
<evidence type="ECO:0000256" key="1">
    <source>
        <dbReference type="SAM" id="MobiDB-lite"/>
    </source>
</evidence>
<protein>
    <recommendedName>
        <fullName evidence="4">Zinc finger-XS domain-containing protein</fullName>
    </recommendedName>
</protein>
<evidence type="ECO:0008006" key="4">
    <source>
        <dbReference type="Google" id="ProtNLM"/>
    </source>
</evidence>
<evidence type="ECO:0000313" key="2">
    <source>
        <dbReference type="EnsemblPlants" id="TraesCS1A02G096900.1"/>
    </source>
</evidence>
<dbReference type="Gramene" id="TraesMAC1A03G00036590.1">
    <property type="protein sequence ID" value="TraesMAC1A03G00036590.1"/>
    <property type="gene ID" value="TraesMAC1A03G00036590"/>
</dbReference>
<reference evidence="2" key="1">
    <citation type="submission" date="2018-08" db="EMBL/GenBank/DDBJ databases">
        <authorList>
            <person name="Rossello M."/>
        </authorList>
    </citation>
    <scope>NUCLEOTIDE SEQUENCE [LARGE SCALE GENOMIC DNA]</scope>
    <source>
        <strain evidence="2">cv. Chinese Spring</strain>
    </source>
</reference>
<dbReference type="Gramene" id="TraesROB_scaffold_032455_01G000100.1">
    <property type="protein sequence ID" value="TraesROB_scaffold_032455_01G000100.1"/>
    <property type="gene ID" value="TraesROB_scaffold_032455_01G000100"/>
</dbReference>
<dbReference type="Proteomes" id="UP000019116">
    <property type="component" value="Chromosome 1A"/>
</dbReference>
<dbReference type="AlphaFoldDB" id="A0A3B5XW28"/>
<dbReference type="Gramene" id="TraesLAC1A03G00037750.1">
    <property type="protein sequence ID" value="TraesLAC1A03G00037750.1"/>
    <property type="gene ID" value="TraesLAC1A03G00037750"/>
</dbReference>
<dbReference type="Gramene" id="TraesLDM1A03G00036900.1">
    <property type="protein sequence ID" value="TraesLDM1A03G00036900.1"/>
    <property type="gene ID" value="TraesLDM1A03G00036900"/>
</dbReference>
<accession>A0A3B5XW28</accession>
<sequence length="200" mass="21771">MADARGDAGAADGDVVELQGAVTVDEVKDVGGVHGGAGQLATAADVEKEVAGSTSALPEKMATASSGTVHPDAQPGEEQEEDDGWGNKRKLDLTGFKDPYDPGYSDDEEYEYVSGEDVDVDDGNFVSFKAKEEEKIRAKGYDYYYKRKTNIWRCPYCTTKRKPKSGRFVHLVAHVEDVAIHGEDYKIRGHAALVKVLTPR</sequence>
<dbReference type="Gramene" id="TraesARI1A03G00036810.1">
    <property type="protein sequence ID" value="TraesARI1A03G00036810.1"/>
    <property type="gene ID" value="TraesARI1A03G00036810"/>
</dbReference>
<dbReference type="Gramene" id="TraesPARA_EIv1.0_0079590.1">
    <property type="protein sequence ID" value="TraesPARA_EIv1.0_0079590.1.CDS"/>
    <property type="gene ID" value="TraesPARA_EIv1.0_0079590"/>
</dbReference>
<name>A0A3B5XW28_WHEAT</name>
<feature type="compositionally biased region" description="Acidic residues" evidence="1">
    <location>
        <begin position="75"/>
        <end position="84"/>
    </location>
</feature>
<evidence type="ECO:0000313" key="3">
    <source>
        <dbReference type="Proteomes" id="UP000019116"/>
    </source>
</evidence>
<dbReference type="Gramene" id="TraesJAG1A03G00036340.1">
    <property type="protein sequence ID" value="TraesJAG1A03G00036340.1"/>
    <property type="gene ID" value="TraesJAG1A03G00036340"/>
</dbReference>
<dbReference type="Gramene" id="TraesJUL1A03G00037380.1">
    <property type="protein sequence ID" value="TraesJUL1A03G00037380.1"/>
    <property type="gene ID" value="TraesJUL1A03G00037380"/>
</dbReference>
<dbReference type="Gramene" id="TraesCS1A03G0233300.1">
    <property type="protein sequence ID" value="TraesCS1A03G0233300.1.CDS"/>
    <property type="gene ID" value="TraesCS1A03G0233300"/>
</dbReference>
<reference evidence="2" key="2">
    <citation type="submission" date="2018-10" db="UniProtKB">
        <authorList>
            <consortium name="EnsemblPlants"/>
        </authorList>
    </citation>
    <scope>IDENTIFICATION</scope>
</reference>
<proteinExistence type="predicted"/>
<dbReference type="Gramene" id="TraesNOR1A03G00036270.1">
    <property type="protein sequence ID" value="TraesNOR1A03G00036270.1"/>
    <property type="gene ID" value="TraesNOR1A03G00036270"/>
</dbReference>
<dbReference type="OMA" id="YKIRGHA"/>
<organism evidence="2">
    <name type="scientific">Triticum aestivum</name>
    <name type="common">Wheat</name>
    <dbReference type="NCBI Taxonomy" id="4565"/>
    <lineage>
        <taxon>Eukaryota</taxon>
        <taxon>Viridiplantae</taxon>
        <taxon>Streptophyta</taxon>
        <taxon>Embryophyta</taxon>
        <taxon>Tracheophyta</taxon>
        <taxon>Spermatophyta</taxon>
        <taxon>Magnoliopsida</taxon>
        <taxon>Liliopsida</taxon>
        <taxon>Poales</taxon>
        <taxon>Poaceae</taxon>
        <taxon>BOP clade</taxon>
        <taxon>Pooideae</taxon>
        <taxon>Triticodae</taxon>
        <taxon>Triticeae</taxon>
        <taxon>Triticinae</taxon>
        <taxon>Triticum</taxon>
    </lineage>
</organism>
<dbReference type="EnsemblPlants" id="TraesCS1A02G096900.1">
    <property type="protein sequence ID" value="TraesCS1A02G096900.1"/>
    <property type="gene ID" value="TraesCS1A02G096900"/>
</dbReference>